<dbReference type="Gene3D" id="1.10.357.10">
    <property type="entry name" value="Tetracycline Repressor, domain 2"/>
    <property type="match status" value="1"/>
</dbReference>
<evidence type="ECO:0000256" key="1">
    <source>
        <dbReference type="ARBA" id="ARBA00023015"/>
    </source>
</evidence>
<reference evidence="7" key="1">
    <citation type="journal article" date="2019" name="Int. J. Syst. Evol. Microbiol.">
        <title>The Global Catalogue of Microorganisms (GCM) 10K type strain sequencing project: providing services to taxonomists for standard genome sequencing and annotation.</title>
        <authorList>
            <consortium name="The Broad Institute Genomics Platform"/>
            <consortium name="The Broad Institute Genome Sequencing Center for Infectious Disease"/>
            <person name="Wu L."/>
            <person name="Ma J."/>
        </authorList>
    </citation>
    <scope>NUCLEOTIDE SEQUENCE [LARGE SCALE GENOMIC DNA]</scope>
    <source>
        <strain evidence="7">JCM 17939</strain>
    </source>
</reference>
<keyword evidence="7" id="KW-1185">Reference proteome</keyword>
<gene>
    <name evidence="6" type="ORF">GCM10023196_047620</name>
</gene>
<evidence type="ECO:0000256" key="3">
    <source>
        <dbReference type="ARBA" id="ARBA00023163"/>
    </source>
</evidence>
<feature type="DNA-binding region" description="H-T-H motif" evidence="4">
    <location>
        <begin position="17"/>
        <end position="36"/>
    </location>
</feature>
<protein>
    <recommendedName>
        <fullName evidence="5">HTH tetR-type domain-containing protein</fullName>
    </recommendedName>
</protein>
<dbReference type="PANTHER" id="PTHR30055">
    <property type="entry name" value="HTH-TYPE TRANSCRIPTIONAL REGULATOR RUTR"/>
    <property type="match status" value="1"/>
</dbReference>
<organism evidence="6 7">
    <name type="scientific">Actinoallomurus vinaceus</name>
    <dbReference type="NCBI Taxonomy" id="1080074"/>
    <lineage>
        <taxon>Bacteria</taxon>
        <taxon>Bacillati</taxon>
        <taxon>Actinomycetota</taxon>
        <taxon>Actinomycetes</taxon>
        <taxon>Streptosporangiales</taxon>
        <taxon>Thermomonosporaceae</taxon>
        <taxon>Actinoallomurus</taxon>
    </lineage>
</organism>
<evidence type="ECO:0000256" key="4">
    <source>
        <dbReference type="PROSITE-ProRule" id="PRU00335"/>
    </source>
</evidence>
<keyword evidence="1" id="KW-0805">Transcription regulation</keyword>
<evidence type="ECO:0000313" key="7">
    <source>
        <dbReference type="Proteomes" id="UP001501442"/>
    </source>
</evidence>
<dbReference type="EMBL" id="BAABHK010000006">
    <property type="protein sequence ID" value="GAA4628968.1"/>
    <property type="molecule type" value="Genomic_DNA"/>
</dbReference>
<dbReference type="PROSITE" id="PS50977">
    <property type="entry name" value="HTH_TETR_2"/>
    <property type="match status" value="1"/>
</dbReference>
<evidence type="ECO:0000259" key="5">
    <source>
        <dbReference type="PROSITE" id="PS50977"/>
    </source>
</evidence>
<dbReference type="Pfam" id="PF00440">
    <property type="entry name" value="TetR_N"/>
    <property type="match status" value="1"/>
</dbReference>
<feature type="domain" description="HTH tetR-type" evidence="5">
    <location>
        <begin position="1"/>
        <end position="54"/>
    </location>
</feature>
<evidence type="ECO:0000256" key="2">
    <source>
        <dbReference type="ARBA" id="ARBA00023125"/>
    </source>
</evidence>
<keyword evidence="3" id="KW-0804">Transcription</keyword>
<comment type="caution">
    <text evidence="6">The sequence shown here is derived from an EMBL/GenBank/DDBJ whole genome shotgun (WGS) entry which is preliminary data.</text>
</comment>
<dbReference type="SUPFAM" id="SSF46689">
    <property type="entry name" value="Homeodomain-like"/>
    <property type="match status" value="1"/>
</dbReference>
<dbReference type="PANTHER" id="PTHR30055:SF234">
    <property type="entry name" value="HTH-TYPE TRANSCRIPTIONAL REGULATOR BETI"/>
    <property type="match status" value="1"/>
</dbReference>
<dbReference type="InterPro" id="IPR001647">
    <property type="entry name" value="HTH_TetR"/>
</dbReference>
<sequence length="183" mass="19809">MAAGRRLLVERGYHRLSLEDVAAAAEVTRVTIYRRFGSKLGLLDAIAEDLAQRAQVVTAVGDAAALADPVEAFRAMVREFCRFWGTDPDLLRRLVSLSAVAPEAQRLIDDRERWRYDQIAGFVYRLAVTDRLQPAFDADHAVAAVGAVTGFPACDAMASRLGVGLADLDGALIALLAGVVRLE</sequence>
<evidence type="ECO:0000313" key="6">
    <source>
        <dbReference type="EMBL" id="GAA4628968.1"/>
    </source>
</evidence>
<keyword evidence="2 4" id="KW-0238">DNA-binding</keyword>
<accession>A0ABP8UF16</accession>
<proteinExistence type="predicted"/>
<dbReference type="RefSeq" id="WP_345433166.1">
    <property type="nucleotide sequence ID" value="NZ_BAABHK010000006.1"/>
</dbReference>
<dbReference type="InterPro" id="IPR050109">
    <property type="entry name" value="HTH-type_TetR-like_transc_reg"/>
</dbReference>
<name>A0ABP8UF16_9ACTN</name>
<dbReference type="Proteomes" id="UP001501442">
    <property type="component" value="Unassembled WGS sequence"/>
</dbReference>
<dbReference type="InterPro" id="IPR009057">
    <property type="entry name" value="Homeodomain-like_sf"/>
</dbReference>